<proteinExistence type="inferred from homology"/>
<evidence type="ECO:0000256" key="4">
    <source>
        <dbReference type="ARBA" id="ARBA00022679"/>
    </source>
</evidence>
<evidence type="ECO:0000256" key="7">
    <source>
        <dbReference type="SAM" id="MobiDB-lite"/>
    </source>
</evidence>
<dbReference type="InterPro" id="IPR035996">
    <property type="entry name" value="4pyrrol_Methylase_sf"/>
</dbReference>
<reference evidence="10" key="1">
    <citation type="submission" date="2021-01" db="EMBL/GenBank/DDBJ databases">
        <authorList>
            <person name="Corre E."/>
            <person name="Pelletier E."/>
            <person name="Niang G."/>
            <person name="Scheremetjew M."/>
            <person name="Finn R."/>
            <person name="Kale V."/>
            <person name="Holt S."/>
            <person name="Cochrane G."/>
            <person name="Meng A."/>
            <person name="Brown T."/>
            <person name="Cohen L."/>
        </authorList>
    </citation>
    <scope>NUCLEOTIDE SEQUENCE</scope>
    <source>
        <strain evidence="10">379</strain>
    </source>
</reference>
<keyword evidence="4" id="KW-0808">Transferase</keyword>
<sequence>MLCLPRGGGDDQPGEEWAPDASGASSLTKGTVYIVGTPIGNLDDLTLRAARTLREVDVVASEDTRRTAVLLRHLGASPKKQLSHHEHNARAASARVVELARGGATVAVVSDAGTPGISDPGALLAAECAAAGVPLVPVPGACAAIAALSISGFAAAGFRFGGFLPRAGRGRREALAALVADERAAVLYESPHRVVATLRELAAKGAGERRCLAARELTKLHEETARGTVSELAARYAAAQDEAGKLRGEFTIVLAPLAEEEVAARASEARDAAQDEARDQLRERLATGQPLSRAVREVAAAVGARRGAVYQIALELKDGGQE</sequence>
<keyword evidence="2" id="KW-0698">rRNA processing</keyword>
<dbReference type="CDD" id="cd11648">
    <property type="entry name" value="RsmI"/>
    <property type="match status" value="1"/>
</dbReference>
<dbReference type="Gene3D" id="3.30.950.10">
    <property type="entry name" value="Methyltransferase, Cobalt-precorrin-4 Transmethylase, Domain 2"/>
    <property type="match status" value="1"/>
</dbReference>
<dbReference type="Pfam" id="PF23016">
    <property type="entry name" value="RsmI_C"/>
    <property type="match status" value="1"/>
</dbReference>
<feature type="domain" description="RsmI HTH" evidence="9">
    <location>
        <begin position="272"/>
        <end position="317"/>
    </location>
</feature>
<dbReference type="PANTHER" id="PTHR46111">
    <property type="entry name" value="RIBOSOMAL RNA SMALL SUBUNIT METHYLTRANSFERASE I"/>
    <property type="match status" value="1"/>
</dbReference>
<dbReference type="AlphaFoldDB" id="A0A7S3U053"/>
<evidence type="ECO:0000256" key="3">
    <source>
        <dbReference type="ARBA" id="ARBA00022603"/>
    </source>
</evidence>
<dbReference type="NCBIfam" id="TIGR00096">
    <property type="entry name" value="16S rRNA (cytidine(1402)-2'-O)-methyltransferase"/>
    <property type="match status" value="1"/>
</dbReference>
<keyword evidence="6" id="KW-0175">Coiled coil</keyword>
<feature type="domain" description="Tetrapyrrole methylase" evidence="8">
    <location>
        <begin position="31"/>
        <end position="233"/>
    </location>
</feature>
<evidence type="ECO:0000256" key="1">
    <source>
        <dbReference type="ARBA" id="ARBA00022490"/>
    </source>
</evidence>
<dbReference type="PANTHER" id="PTHR46111:SF1">
    <property type="entry name" value="RIBOSOMAL RNA SMALL SUBUNIT METHYLTRANSFERASE I"/>
    <property type="match status" value="1"/>
</dbReference>
<evidence type="ECO:0000313" key="10">
    <source>
        <dbReference type="EMBL" id="CAE0599205.1"/>
    </source>
</evidence>
<dbReference type="InterPro" id="IPR018063">
    <property type="entry name" value="SAM_MeTrfase_RsmI_CS"/>
</dbReference>
<name>A0A7S3U053_EMIHU</name>
<feature type="coiled-coil region" evidence="6">
    <location>
        <begin position="229"/>
        <end position="283"/>
    </location>
</feature>
<dbReference type="Pfam" id="PF00590">
    <property type="entry name" value="TP_methylase"/>
    <property type="match status" value="1"/>
</dbReference>
<evidence type="ECO:0000259" key="8">
    <source>
        <dbReference type="Pfam" id="PF00590"/>
    </source>
</evidence>
<dbReference type="InterPro" id="IPR008189">
    <property type="entry name" value="rRNA_ssu_MeTfrase_I"/>
</dbReference>
<dbReference type="InterPro" id="IPR014776">
    <property type="entry name" value="4pyrrole_Mease_sub2"/>
</dbReference>
<evidence type="ECO:0000259" key="9">
    <source>
        <dbReference type="Pfam" id="PF23016"/>
    </source>
</evidence>
<accession>A0A7S3U053</accession>
<dbReference type="GO" id="GO:0006364">
    <property type="term" value="P:rRNA processing"/>
    <property type="evidence" value="ECO:0007669"/>
    <property type="project" value="UniProtKB-KW"/>
</dbReference>
<evidence type="ECO:0000256" key="2">
    <source>
        <dbReference type="ARBA" id="ARBA00022552"/>
    </source>
</evidence>
<keyword evidence="3" id="KW-0489">Methyltransferase</keyword>
<dbReference type="PROSITE" id="PS01296">
    <property type="entry name" value="RSMI"/>
    <property type="match status" value="1"/>
</dbReference>
<dbReference type="GO" id="GO:0032259">
    <property type="term" value="P:methylation"/>
    <property type="evidence" value="ECO:0007669"/>
    <property type="project" value="UniProtKB-KW"/>
</dbReference>
<feature type="compositionally biased region" description="Gly residues" evidence="7">
    <location>
        <begin position="1"/>
        <end position="11"/>
    </location>
</feature>
<dbReference type="InterPro" id="IPR014777">
    <property type="entry name" value="4pyrrole_Mease_sub1"/>
</dbReference>
<dbReference type="FunFam" id="3.30.950.10:FF:000002">
    <property type="entry name" value="Ribosomal RNA small subunit methyltransferase I"/>
    <property type="match status" value="1"/>
</dbReference>
<protein>
    <recommendedName>
        <fullName evidence="11">Tetrapyrrole methylase domain-containing protein</fullName>
    </recommendedName>
</protein>
<dbReference type="InterPro" id="IPR000878">
    <property type="entry name" value="4pyrrol_Mease"/>
</dbReference>
<evidence type="ECO:0000256" key="6">
    <source>
        <dbReference type="SAM" id="Coils"/>
    </source>
</evidence>
<keyword evidence="1" id="KW-0963">Cytoplasm</keyword>
<dbReference type="PIRSF" id="PIRSF005917">
    <property type="entry name" value="MTase_YraL"/>
    <property type="match status" value="1"/>
</dbReference>
<dbReference type="Gene3D" id="3.40.1010.10">
    <property type="entry name" value="Cobalt-precorrin-4 Transmethylase, Domain 1"/>
    <property type="match status" value="1"/>
</dbReference>
<dbReference type="SUPFAM" id="SSF53790">
    <property type="entry name" value="Tetrapyrrole methylase"/>
    <property type="match status" value="1"/>
</dbReference>
<dbReference type="EMBL" id="HBIR01060581">
    <property type="protein sequence ID" value="CAE0599205.1"/>
    <property type="molecule type" value="Transcribed_RNA"/>
</dbReference>
<dbReference type="HAMAP" id="MF_01877">
    <property type="entry name" value="16SrRNA_methyltr_I"/>
    <property type="match status" value="1"/>
</dbReference>
<evidence type="ECO:0000256" key="5">
    <source>
        <dbReference type="ARBA" id="ARBA00022691"/>
    </source>
</evidence>
<dbReference type="GO" id="GO:0008168">
    <property type="term" value="F:methyltransferase activity"/>
    <property type="evidence" value="ECO:0007669"/>
    <property type="project" value="UniProtKB-KW"/>
</dbReference>
<gene>
    <name evidence="10" type="ORF">EHUX00137_LOCUS47095</name>
</gene>
<evidence type="ECO:0008006" key="11">
    <source>
        <dbReference type="Google" id="ProtNLM"/>
    </source>
</evidence>
<organism evidence="10">
    <name type="scientific">Emiliania huxleyi</name>
    <name type="common">Coccolithophore</name>
    <name type="synonym">Pontosphaera huxleyi</name>
    <dbReference type="NCBI Taxonomy" id="2903"/>
    <lineage>
        <taxon>Eukaryota</taxon>
        <taxon>Haptista</taxon>
        <taxon>Haptophyta</taxon>
        <taxon>Prymnesiophyceae</taxon>
        <taxon>Isochrysidales</taxon>
        <taxon>Noelaerhabdaceae</taxon>
        <taxon>Emiliania</taxon>
    </lineage>
</organism>
<keyword evidence="5" id="KW-0949">S-adenosyl-L-methionine</keyword>
<feature type="region of interest" description="Disordered" evidence="7">
    <location>
        <begin position="1"/>
        <end position="24"/>
    </location>
</feature>
<dbReference type="InterPro" id="IPR053910">
    <property type="entry name" value="RsmI_HTH"/>
</dbReference>